<dbReference type="Pfam" id="PF13333">
    <property type="entry name" value="rve_2"/>
    <property type="match status" value="1"/>
</dbReference>
<dbReference type="GO" id="GO:0015074">
    <property type="term" value="P:DNA integration"/>
    <property type="evidence" value="ECO:0007669"/>
    <property type="project" value="InterPro"/>
</dbReference>
<dbReference type="EMBL" id="BNAT01000075">
    <property type="protein sequence ID" value="GHE69870.1"/>
    <property type="molecule type" value="Genomic_DNA"/>
</dbReference>
<sequence>MISRFQFVDGHRDTYEVKGLCQVLDVNRSSYYMWLAGAEARAARQHKGRVLAEEIREVHGESGGAYGSPRVTAELRGKGRRVNEKRVARIMRTFSFTGIRLSRRVRTTVPVPAASPVADLFQRDFTAAEPGLKYMGDITYLPLENGEFLYLATVLDCFSREVVGWSIADHMRTGLVADALRMAAATRGRLDGAVFHSGHGAQYGSRAFAGLCDQLGVTRSMGAVGTSADNAACESFHASLKRETLQGTHDYGDAGTCRRTVFAWLTRYNTRRRHSANGQLSPNEYERRHHTAKLTLAA</sequence>
<evidence type="ECO:0000313" key="3">
    <source>
        <dbReference type="EMBL" id="GHE69870.1"/>
    </source>
</evidence>
<dbReference type="Pfam" id="PF13276">
    <property type="entry name" value="HTH_21"/>
    <property type="match status" value="1"/>
</dbReference>
<dbReference type="SUPFAM" id="SSF53098">
    <property type="entry name" value="Ribonuclease H-like"/>
    <property type="match status" value="1"/>
</dbReference>
<gene>
    <name evidence="3" type="ORF">GCM10017771_93680</name>
</gene>
<feature type="domain" description="Integrase catalytic" evidence="2">
    <location>
        <begin position="126"/>
        <end position="290"/>
    </location>
</feature>
<dbReference type="Proteomes" id="UP000603227">
    <property type="component" value="Unassembled WGS sequence"/>
</dbReference>
<dbReference type="PANTHER" id="PTHR46889">
    <property type="entry name" value="TRANSPOSASE INSF FOR INSERTION SEQUENCE IS3B-RELATED"/>
    <property type="match status" value="1"/>
</dbReference>
<dbReference type="InterPro" id="IPR036397">
    <property type="entry name" value="RNaseH_sf"/>
</dbReference>
<evidence type="ECO:0000256" key="1">
    <source>
        <dbReference type="ARBA" id="ARBA00002286"/>
    </source>
</evidence>
<protein>
    <submittedName>
        <fullName evidence="3">Transposase</fullName>
    </submittedName>
</protein>
<dbReference type="InterPro" id="IPR001584">
    <property type="entry name" value="Integrase_cat-core"/>
</dbReference>
<dbReference type="InterPro" id="IPR025948">
    <property type="entry name" value="HTH-like_dom"/>
</dbReference>
<dbReference type="InterPro" id="IPR048020">
    <property type="entry name" value="Transpos_IS3"/>
</dbReference>
<comment type="caution">
    <text evidence="3">The sequence shown here is derived from an EMBL/GenBank/DDBJ whole genome shotgun (WGS) entry which is preliminary data.</text>
</comment>
<dbReference type="PANTHER" id="PTHR46889:SF4">
    <property type="entry name" value="TRANSPOSASE INSO FOR INSERTION SEQUENCE ELEMENT IS911B-RELATED"/>
    <property type="match status" value="1"/>
</dbReference>
<dbReference type="NCBIfam" id="NF033516">
    <property type="entry name" value="transpos_IS3"/>
    <property type="match status" value="1"/>
</dbReference>
<reference evidence="3" key="1">
    <citation type="journal article" date="2014" name="Int. J. Syst. Evol. Microbiol.">
        <title>Complete genome sequence of Corynebacterium casei LMG S-19264T (=DSM 44701T), isolated from a smear-ripened cheese.</title>
        <authorList>
            <consortium name="US DOE Joint Genome Institute (JGI-PGF)"/>
            <person name="Walter F."/>
            <person name="Albersmeier A."/>
            <person name="Kalinowski J."/>
            <person name="Ruckert C."/>
        </authorList>
    </citation>
    <scope>NUCLEOTIDE SEQUENCE</scope>
    <source>
        <strain evidence="3">CGMCC 4.7403</strain>
    </source>
</reference>
<accession>A0A918ZUU6</accession>
<keyword evidence="4" id="KW-1185">Reference proteome</keyword>
<name>A0A918ZUU6_9ACTN</name>
<organism evidence="3 4">
    <name type="scientific">Streptomyces capitiformicae</name>
    <dbReference type="NCBI Taxonomy" id="2014920"/>
    <lineage>
        <taxon>Bacteria</taxon>
        <taxon>Bacillati</taxon>
        <taxon>Actinomycetota</taxon>
        <taxon>Actinomycetes</taxon>
        <taxon>Kitasatosporales</taxon>
        <taxon>Streptomycetaceae</taxon>
        <taxon>Streptomyces</taxon>
    </lineage>
</organism>
<dbReference type="InterPro" id="IPR012337">
    <property type="entry name" value="RNaseH-like_sf"/>
</dbReference>
<dbReference type="Pfam" id="PF00665">
    <property type="entry name" value="rve"/>
    <property type="match status" value="1"/>
</dbReference>
<dbReference type="Gene3D" id="3.30.420.10">
    <property type="entry name" value="Ribonuclease H-like superfamily/Ribonuclease H"/>
    <property type="match status" value="1"/>
</dbReference>
<proteinExistence type="predicted"/>
<evidence type="ECO:0000259" key="2">
    <source>
        <dbReference type="PROSITE" id="PS50994"/>
    </source>
</evidence>
<dbReference type="AlphaFoldDB" id="A0A918ZUU6"/>
<dbReference type="GO" id="GO:0003676">
    <property type="term" value="F:nucleic acid binding"/>
    <property type="evidence" value="ECO:0007669"/>
    <property type="project" value="InterPro"/>
</dbReference>
<dbReference type="PROSITE" id="PS50994">
    <property type="entry name" value="INTEGRASE"/>
    <property type="match status" value="1"/>
</dbReference>
<dbReference type="InterPro" id="IPR050900">
    <property type="entry name" value="Transposase_IS3/IS150/IS904"/>
</dbReference>
<comment type="function">
    <text evidence="1">Involved in the transposition of the insertion sequence.</text>
</comment>
<reference evidence="3" key="2">
    <citation type="submission" date="2020-09" db="EMBL/GenBank/DDBJ databases">
        <authorList>
            <person name="Sun Q."/>
            <person name="Zhou Y."/>
        </authorList>
    </citation>
    <scope>NUCLEOTIDE SEQUENCE</scope>
    <source>
        <strain evidence="3">CGMCC 4.7403</strain>
    </source>
</reference>
<evidence type="ECO:0000313" key="4">
    <source>
        <dbReference type="Proteomes" id="UP000603227"/>
    </source>
</evidence>